<comment type="caution">
    <text evidence="2">The sequence shown here is derived from an EMBL/GenBank/DDBJ whole genome shotgun (WGS) entry which is preliminary data.</text>
</comment>
<dbReference type="EMBL" id="QGNA01000001">
    <property type="protein sequence ID" value="PWS38103.1"/>
    <property type="molecule type" value="Genomic_DNA"/>
</dbReference>
<evidence type="ECO:0000313" key="2">
    <source>
        <dbReference type="EMBL" id="PWS38103.1"/>
    </source>
</evidence>
<sequence length="99" mass="10576">MPATDDVPEIARMAAYALGIGCFLTMRRRGFWPAAAAALVAAAGLMLLAYAVLAWGPPAIFALAMLYLGLFAILQILPLLAILAVLHGALLWWARRRAA</sequence>
<keyword evidence="1" id="KW-1133">Transmembrane helix</keyword>
<feature type="transmembrane region" description="Helical" evidence="1">
    <location>
        <begin position="31"/>
        <end position="53"/>
    </location>
</feature>
<name>A0A317FHM9_9PROT</name>
<accession>A0A317FHM9</accession>
<gene>
    <name evidence="2" type="ORF">DFH01_02025</name>
</gene>
<keyword evidence="3" id="KW-1185">Reference proteome</keyword>
<protein>
    <submittedName>
        <fullName evidence="2">Uncharacterized protein</fullName>
    </submittedName>
</protein>
<dbReference type="AlphaFoldDB" id="A0A317FHM9"/>
<keyword evidence="1" id="KW-0812">Transmembrane</keyword>
<feature type="transmembrane region" description="Helical" evidence="1">
    <location>
        <begin position="59"/>
        <end position="92"/>
    </location>
</feature>
<reference evidence="3" key="1">
    <citation type="submission" date="2018-05" db="EMBL/GenBank/DDBJ databases">
        <authorList>
            <person name="Du Z."/>
            <person name="Wang X."/>
        </authorList>
    </citation>
    <scope>NUCLEOTIDE SEQUENCE [LARGE SCALE GENOMIC DNA]</scope>
    <source>
        <strain evidence="3">CQN31</strain>
    </source>
</reference>
<dbReference type="RefSeq" id="WP_109868724.1">
    <property type="nucleotide sequence ID" value="NZ_QGNA01000001.1"/>
</dbReference>
<organism evidence="2 3">
    <name type="scientific">Falsiroseomonas bella</name>
    <dbReference type="NCBI Taxonomy" id="2184016"/>
    <lineage>
        <taxon>Bacteria</taxon>
        <taxon>Pseudomonadati</taxon>
        <taxon>Pseudomonadota</taxon>
        <taxon>Alphaproteobacteria</taxon>
        <taxon>Acetobacterales</taxon>
        <taxon>Roseomonadaceae</taxon>
        <taxon>Falsiroseomonas</taxon>
    </lineage>
</organism>
<evidence type="ECO:0000313" key="3">
    <source>
        <dbReference type="Proteomes" id="UP000245765"/>
    </source>
</evidence>
<evidence type="ECO:0000256" key="1">
    <source>
        <dbReference type="SAM" id="Phobius"/>
    </source>
</evidence>
<keyword evidence="1" id="KW-0472">Membrane</keyword>
<dbReference type="Proteomes" id="UP000245765">
    <property type="component" value="Unassembled WGS sequence"/>
</dbReference>
<proteinExistence type="predicted"/>